<reference evidence="2" key="1">
    <citation type="journal article" date="2024" name="BMC Genomics">
        <title>Functional annotation of a divergent genome using sequence and structure-based similarity.</title>
        <authorList>
            <person name="Svedberg D."/>
            <person name="Winiger R.R."/>
            <person name="Berg A."/>
            <person name="Sharma H."/>
            <person name="Tellgren-Roth C."/>
            <person name="Debrunner-Vossbrinck B.A."/>
            <person name="Vossbrinck C.R."/>
            <person name="Barandun J."/>
        </authorList>
    </citation>
    <scope>NUCLEOTIDE SEQUENCE</scope>
    <source>
        <strain evidence="2">Illinois isolate</strain>
    </source>
</reference>
<feature type="coiled-coil region" evidence="1">
    <location>
        <begin position="524"/>
        <end position="574"/>
    </location>
</feature>
<evidence type="ECO:0000313" key="3">
    <source>
        <dbReference type="Proteomes" id="UP001334084"/>
    </source>
</evidence>
<keyword evidence="3" id="KW-1185">Reference proteome</keyword>
<accession>A0AAX4J9M3</accession>
<protein>
    <submittedName>
        <fullName evidence="2">Uncharacterized protein</fullName>
    </submittedName>
</protein>
<dbReference type="AlphaFoldDB" id="A0AAX4J9M3"/>
<evidence type="ECO:0000256" key="1">
    <source>
        <dbReference type="SAM" id="Coils"/>
    </source>
</evidence>
<dbReference type="KEGG" id="vnx:VNE69_02215"/>
<organism evidence="2 3">
    <name type="scientific">Vairimorpha necatrix</name>
    <dbReference type="NCBI Taxonomy" id="6039"/>
    <lineage>
        <taxon>Eukaryota</taxon>
        <taxon>Fungi</taxon>
        <taxon>Fungi incertae sedis</taxon>
        <taxon>Microsporidia</taxon>
        <taxon>Nosematidae</taxon>
        <taxon>Vairimorpha</taxon>
    </lineage>
</organism>
<sequence length="755" mass="89631">MKILHLILPVLIYCTNEIMLNKITDNLLKKIYYRDYVVFNPYKIHIIVNLKYNESKKIIYIDIEEKASNAKTRIKDSCIIEYYDKTANDITFEIEQYIINILKYNFSCSINLIYDSLNSLTCLLIKEVIETIKNINSLRKVNKKGWDIYYDNICEANDFLLDVIDEFQKEKNNSEMYMSVFDVHTFYNTEHNELSIRLPMKIDGIYYLFELNIDQLDVEAFYLLNETNYVVTSPIFDDKIFMKLLIIFKSFNDDLIYMSKTPYIAKCKTSNYEIKNSDFKIKIDSDAASFKQRSGEYFYHLSNNASNSMYRNCFEEFQQLLKKISFFNNTKAKEGIDLFFRLLKRDDKIKYLFYGILDRKESAINLLCAHLFLSMNKIVHRDLNIIIGQDKHSKNEFKDIKNRLTKTIIPKLTDNNSFESYLIKICILIEAEKYINENDVTNDLLYNTIKEIGNILKLKNNNNNDKQFYYNQEGVDLAEIIHDVVNMHVDNILNHKGKVIRRLCTITSLLKEKSGTFTRNFLIYSKKDKTIDKLELNKNKVEKNIEILINEILKDIKEDKIYEKERKIKEVETNKIRKTLEKYCLIENLNAIFAEALDKDVTNIFEKDARIKFKYALMTKGIYKIVQVFKDHIIQNNNTASNYFRKMFKSNLNEETVNDYKKELIDKFKTGINIYIEENLINRSKMELYKILKALEENNFENGTIDKRKHEKKLLIYLEFLSKNDILEVLSDNPELKIDADTMKFINNNCKIEYN</sequence>
<name>A0AAX4J9M3_9MICR</name>
<dbReference type="RefSeq" id="XP_065328839.1">
    <property type="nucleotide sequence ID" value="XM_065472767.1"/>
</dbReference>
<dbReference type="EMBL" id="CP142727">
    <property type="protein sequence ID" value="WUR02694.1"/>
    <property type="molecule type" value="Genomic_DNA"/>
</dbReference>
<dbReference type="Proteomes" id="UP001334084">
    <property type="component" value="Chromosome 2"/>
</dbReference>
<evidence type="ECO:0000313" key="2">
    <source>
        <dbReference type="EMBL" id="WUR02694.1"/>
    </source>
</evidence>
<gene>
    <name evidence="2" type="ORF">VNE69_02215</name>
</gene>
<dbReference type="GeneID" id="90540505"/>
<proteinExistence type="predicted"/>
<keyword evidence="1" id="KW-0175">Coiled coil</keyword>